<dbReference type="CDD" id="cd06466">
    <property type="entry name" value="p23_CS_SGT1_like"/>
    <property type="match status" value="1"/>
</dbReference>
<evidence type="ECO:0000313" key="7">
    <source>
        <dbReference type="EMBL" id="WFD43765.1"/>
    </source>
</evidence>
<keyword evidence="2" id="KW-0677">Repeat</keyword>
<feature type="region of interest" description="Disordered" evidence="4">
    <location>
        <begin position="102"/>
        <end position="154"/>
    </location>
</feature>
<evidence type="ECO:0000259" key="6">
    <source>
        <dbReference type="PROSITE" id="PS51401"/>
    </source>
</evidence>
<organism evidence="7 8">
    <name type="scientific">Malassezia psittaci</name>
    <dbReference type="NCBI Taxonomy" id="1821823"/>
    <lineage>
        <taxon>Eukaryota</taxon>
        <taxon>Fungi</taxon>
        <taxon>Dikarya</taxon>
        <taxon>Basidiomycota</taxon>
        <taxon>Ustilaginomycotina</taxon>
        <taxon>Malasseziomycetes</taxon>
        <taxon>Malasseziales</taxon>
        <taxon>Malasseziaceae</taxon>
        <taxon>Malassezia</taxon>
    </lineage>
</organism>
<evidence type="ECO:0000256" key="3">
    <source>
        <dbReference type="ARBA" id="ARBA00022833"/>
    </source>
</evidence>
<protein>
    <recommendedName>
        <fullName evidence="9">Cysteine and histidine-rich domain-containing protein 1</fullName>
    </recommendedName>
</protein>
<dbReference type="EMBL" id="CP118377">
    <property type="protein sequence ID" value="WFD43765.1"/>
    <property type="molecule type" value="Genomic_DNA"/>
</dbReference>
<dbReference type="InterPro" id="IPR039790">
    <property type="entry name" value="CHRD1"/>
</dbReference>
<dbReference type="GO" id="GO:0046872">
    <property type="term" value="F:metal ion binding"/>
    <property type="evidence" value="ECO:0007669"/>
    <property type="project" value="UniProtKB-KW"/>
</dbReference>
<proteinExistence type="predicted"/>
<dbReference type="PANTHER" id="PTHR46983:SF3">
    <property type="entry name" value="CHPADIPLOID STATE MAINTENANCE PROTEIN CHPA"/>
    <property type="match status" value="1"/>
</dbReference>
<feature type="region of interest" description="Disordered" evidence="4">
    <location>
        <begin position="347"/>
        <end position="375"/>
    </location>
</feature>
<evidence type="ECO:0000256" key="1">
    <source>
        <dbReference type="ARBA" id="ARBA00022723"/>
    </source>
</evidence>
<feature type="region of interest" description="Disordered" evidence="4">
    <location>
        <begin position="69"/>
        <end position="89"/>
    </location>
</feature>
<dbReference type="AlphaFoldDB" id="A0AAF0F7E2"/>
<keyword evidence="3" id="KW-0862">Zinc</keyword>
<keyword evidence="8" id="KW-1185">Reference proteome</keyword>
<dbReference type="PROSITE" id="PS51401">
    <property type="entry name" value="CHORD"/>
    <property type="match status" value="2"/>
</dbReference>
<name>A0AAF0F7E2_9BASI</name>
<evidence type="ECO:0008006" key="9">
    <source>
        <dbReference type="Google" id="ProtNLM"/>
    </source>
</evidence>
<keyword evidence="1" id="KW-0479">Metal-binding</keyword>
<gene>
    <name evidence="7" type="ORF">MPSI1_002429</name>
</gene>
<dbReference type="SUPFAM" id="SSF49764">
    <property type="entry name" value="HSP20-like chaperones"/>
    <property type="match status" value="1"/>
</dbReference>
<evidence type="ECO:0000256" key="4">
    <source>
        <dbReference type="SAM" id="MobiDB-lite"/>
    </source>
</evidence>
<dbReference type="InterPro" id="IPR007052">
    <property type="entry name" value="CS_dom"/>
</dbReference>
<reference evidence="7" key="1">
    <citation type="submission" date="2023-02" db="EMBL/GenBank/DDBJ databases">
        <title>Mating type loci evolution in Malassezia.</title>
        <authorList>
            <person name="Coelho M.A."/>
        </authorList>
    </citation>
    <scope>NUCLEOTIDE SEQUENCE</scope>
    <source>
        <strain evidence="7">CBS 14136</strain>
    </source>
</reference>
<dbReference type="PROSITE" id="PS51203">
    <property type="entry name" value="CS"/>
    <property type="match status" value="1"/>
</dbReference>
<dbReference type="Gene3D" id="2.60.40.790">
    <property type="match status" value="1"/>
</dbReference>
<evidence type="ECO:0000313" key="8">
    <source>
        <dbReference type="Proteomes" id="UP001214628"/>
    </source>
</evidence>
<dbReference type="InterPro" id="IPR008978">
    <property type="entry name" value="HSP20-like_chaperone"/>
</dbReference>
<dbReference type="Proteomes" id="UP001214628">
    <property type="component" value="Chromosome 3"/>
</dbReference>
<feature type="domain" description="CS" evidence="5">
    <location>
        <begin position="234"/>
        <end position="330"/>
    </location>
</feature>
<dbReference type="InterPro" id="IPR007051">
    <property type="entry name" value="CHORD_dom"/>
</dbReference>
<feature type="domain" description="CHORD" evidence="6">
    <location>
        <begin position="157"/>
        <end position="220"/>
    </location>
</feature>
<dbReference type="Pfam" id="PF04968">
    <property type="entry name" value="CHORD"/>
    <property type="match status" value="2"/>
</dbReference>
<accession>A0AAF0F7E2</accession>
<sequence>MVVCQRRGCGVDYNADAPDAAGECQYHPGAPVFHEGLKSWSCCKETNKPVMEFDQFLALPGCARAPQHTREKQDLAVKQVPGGKVKEMSQDMNQATEALNEVQLADADTNQTKKSSAEPNRKPITGSVSQKPAKPKQPEPEASDPDTVQSVAKGTQCRRRACNYTADTDIAQRDRSEEKCMYHPGIPIFHEGSKGYTCCKRRVLDFDDFLQIKPCTSAKHGHLFAPPAAPSSESVQCRMDHYETPDDVRITVYAKSVNSEESLIQLSPEEVQLDLQMDPVGSITHVRRFQRTLLPYASIDPEKSSYTISKMKVDLVLVKAAGGQTWPALERGDPVHGSARCAVEGAKEMRSNARLPREAAKSSETPTPPSRWDHPLYRAASRRPFKAIPKITGDSSTPNAQLKVPTLKQREIYRAMELDFRAHGTTVLGGKRSPTLRTEPPVALPKTFAGSSDSTNSLRERLEQLKGLRDTQITKGDYSPFLRGAALRSKHLEDTQTAKSAEQQAVIQADDALSKNATMHPIARRFVIERIGSQLKVAC</sequence>
<dbReference type="Pfam" id="PF04969">
    <property type="entry name" value="CS"/>
    <property type="match status" value="1"/>
</dbReference>
<dbReference type="Gene3D" id="4.10.1130.20">
    <property type="match status" value="2"/>
</dbReference>
<evidence type="ECO:0000259" key="5">
    <source>
        <dbReference type="PROSITE" id="PS51203"/>
    </source>
</evidence>
<evidence type="ECO:0000256" key="2">
    <source>
        <dbReference type="ARBA" id="ARBA00022737"/>
    </source>
</evidence>
<feature type="domain" description="CHORD" evidence="6">
    <location>
        <begin position="4"/>
        <end position="68"/>
    </location>
</feature>
<feature type="compositionally biased region" description="Basic and acidic residues" evidence="4">
    <location>
        <begin position="347"/>
        <end position="361"/>
    </location>
</feature>
<dbReference type="PANTHER" id="PTHR46983">
    <property type="entry name" value="CYSTEINE AND HISTIDINE-RICH DOMAIN-CONTAINING PROTEIN 1"/>
    <property type="match status" value="1"/>
</dbReference>